<dbReference type="Proteomes" id="UP000315914">
    <property type="component" value="Unassembled WGS sequence"/>
</dbReference>
<dbReference type="SMART" id="SM00954">
    <property type="entry name" value="RelA_SpoT"/>
    <property type="match status" value="1"/>
</dbReference>
<organism evidence="2 3">
    <name type="scientific">Bradyrhizobium sacchari</name>
    <dbReference type="NCBI Taxonomy" id="1399419"/>
    <lineage>
        <taxon>Bacteria</taxon>
        <taxon>Pseudomonadati</taxon>
        <taxon>Pseudomonadota</taxon>
        <taxon>Alphaproteobacteria</taxon>
        <taxon>Hyphomicrobiales</taxon>
        <taxon>Nitrobacteraceae</taxon>
        <taxon>Bradyrhizobium</taxon>
    </lineage>
</organism>
<dbReference type="Pfam" id="PF04607">
    <property type="entry name" value="RelA_SpoT"/>
    <property type="match status" value="1"/>
</dbReference>
<evidence type="ECO:0000259" key="1">
    <source>
        <dbReference type="SMART" id="SM00954"/>
    </source>
</evidence>
<reference evidence="2 3" key="1">
    <citation type="submission" date="2019-06" db="EMBL/GenBank/DDBJ databases">
        <title>Genomic Encyclopedia of Type Strains, Phase IV (KMG-V): Genome sequencing to study the core and pangenomes of soil and plant-associated prokaryotes.</title>
        <authorList>
            <person name="Whitman W."/>
        </authorList>
    </citation>
    <scope>NUCLEOTIDE SEQUENCE [LARGE SCALE GENOMIC DNA]</scope>
    <source>
        <strain evidence="2 3">BR 10556</strain>
    </source>
</reference>
<evidence type="ECO:0000313" key="3">
    <source>
        <dbReference type="Proteomes" id="UP000315914"/>
    </source>
</evidence>
<feature type="domain" description="RelA/SpoT" evidence="1">
    <location>
        <begin position="53"/>
        <end position="226"/>
    </location>
</feature>
<name>A0A560JRQ9_9BRAD</name>
<dbReference type="GO" id="GO:0015969">
    <property type="term" value="P:guanosine tetraphosphate metabolic process"/>
    <property type="evidence" value="ECO:0007669"/>
    <property type="project" value="InterPro"/>
</dbReference>
<dbReference type="PANTHER" id="PTHR41773:SF1">
    <property type="entry name" value="RELA_SPOT DOMAIN-CONTAINING PROTEIN"/>
    <property type="match status" value="1"/>
</dbReference>
<dbReference type="STRING" id="1399419.A5906_30600"/>
<dbReference type="AlphaFoldDB" id="A0A560JRQ9"/>
<dbReference type="RefSeq" id="WP_080135458.1">
    <property type="nucleotide sequence ID" value="NZ_LWIG01000008.1"/>
</dbReference>
<dbReference type="Gene3D" id="3.30.460.10">
    <property type="entry name" value="Beta Polymerase, domain 2"/>
    <property type="match status" value="1"/>
</dbReference>
<gene>
    <name evidence="2" type="ORF">FBZ95_10545</name>
</gene>
<accession>A0A560JRQ9</accession>
<dbReference type="InterPro" id="IPR043519">
    <property type="entry name" value="NT_sf"/>
</dbReference>
<keyword evidence="3" id="KW-1185">Reference proteome</keyword>
<proteinExistence type="predicted"/>
<dbReference type="SUPFAM" id="SSF81301">
    <property type="entry name" value="Nucleotidyltransferase"/>
    <property type="match status" value="1"/>
</dbReference>
<dbReference type="CDD" id="cd05399">
    <property type="entry name" value="NT_Rel-Spo_like"/>
    <property type="match status" value="1"/>
</dbReference>
<protein>
    <submittedName>
        <fullName evidence="2">RelA/SpoT family protein</fullName>
    </submittedName>
</protein>
<evidence type="ECO:0000313" key="2">
    <source>
        <dbReference type="EMBL" id="TWB73795.1"/>
    </source>
</evidence>
<dbReference type="InterPro" id="IPR007685">
    <property type="entry name" value="RelA_SpoT"/>
</dbReference>
<dbReference type="EMBL" id="VITW01000005">
    <property type="protein sequence ID" value="TWB73795.1"/>
    <property type="molecule type" value="Genomic_DNA"/>
</dbReference>
<sequence>MGARKSTTLKHSVTLKSEAIEALAGAEYVRDKLHTLFDVGPNPMSRLAYAVKIRVKSDERLIQKVIARRQVPGKEDYRPADATDIVGVRLIAIYSEDLLAICHRLFETIAFAQSSSMQLFTGDKLDDCVQEIIVYTSKNASYVYGLLHKEFLTLNLGERKNGQPKLSSVQSPDEKPYSSVHIVLDAVSYAAKSPKIIPIEIQVRTIFEDTWAEIDHPLQYKGSSFATKLGLRKKKNKPEYERLLPQAQKDVRLLKDKLDVISHEADNIRDRFLTIEELFGVEAGSARVKIPFSITYVRYEVANLHGENTPSEIREALHSLNELIRQHYARMFPGLRNHLNSYIGNLSDIINRVDDVIHKYSTKFPEEMRKDSRARYFLFMEKALALLWRFRIANHYRDAKAISFQFDVGEAIKIYCDLDNSGEYQDDPMIVFRLANAVMIKGGHIDYVITLLDTANQRLAASQQVRKGDAFRAWIPRQYAYALWRKKQYFDNEFARTHSVRLSLVYKAELLEKALASTQQAMEETEFFDESIRRLEVAKNWNNWISYMWELVDLVGPDVRNRYEKFAEMKSGIESVTKIYEDGDASINGLDTLAKAFSLCGAIDRTAAYVDRLRAALAVDSSLSPDDKISIRHTVDNASRIAELTNMGDQNVPT</sequence>
<dbReference type="PANTHER" id="PTHR41773">
    <property type="entry name" value="GTP PYROPHOSPHATASE-RELATED"/>
    <property type="match status" value="1"/>
</dbReference>
<comment type="caution">
    <text evidence="2">The sequence shown here is derived from an EMBL/GenBank/DDBJ whole genome shotgun (WGS) entry which is preliminary data.</text>
</comment>
<dbReference type="OrthoDB" id="9801824at2"/>